<dbReference type="PRINTS" id="PR00114">
    <property type="entry name" value="STPHPHTASE"/>
</dbReference>
<proteinExistence type="predicted"/>
<dbReference type="InterPro" id="IPR050126">
    <property type="entry name" value="Ap4A_hydrolase"/>
</dbReference>
<dbReference type="SUPFAM" id="SSF56300">
    <property type="entry name" value="Metallo-dependent phosphatases"/>
    <property type="match status" value="1"/>
</dbReference>
<evidence type="ECO:0000313" key="2">
    <source>
        <dbReference type="EMBL" id="WKD51038.1"/>
    </source>
</evidence>
<name>A0ABY9EDD7_9GAMM</name>
<evidence type="ECO:0000313" key="3">
    <source>
        <dbReference type="Proteomes" id="UP001321520"/>
    </source>
</evidence>
<dbReference type="InterPro" id="IPR006186">
    <property type="entry name" value="Ser/Thr-sp_prot-phosphatase"/>
</dbReference>
<dbReference type="Pfam" id="PF00149">
    <property type="entry name" value="Metallophos"/>
    <property type="match status" value="1"/>
</dbReference>
<organism evidence="2 3">
    <name type="scientific">Microbulbifer spongiae</name>
    <dbReference type="NCBI Taxonomy" id="2944933"/>
    <lineage>
        <taxon>Bacteria</taxon>
        <taxon>Pseudomonadati</taxon>
        <taxon>Pseudomonadota</taxon>
        <taxon>Gammaproteobacteria</taxon>
        <taxon>Cellvibrionales</taxon>
        <taxon>Microbulbiferaceae</taxon>
        <taxon>Microbulbifer</taxon>
    </lineage>
</organism>
<accession>A0ABY9EDD7</accession>
<reference evidence="2 3" key="1">
    <citation type="submission" date="2022-05" db="EMBL/GenBank/DDBJ databases">
        <title>Microbulbifer sp. nov., isolated from sponge.</title>
        <authorList>
            <person name="Gao L."/>
        </authorList>
    </citation>
    <scope>NUCLEOTIDE SEQUENCE [LARGE SCALE GENOMIC DNA]</scope>
    <source>
        <strain evidence="2 3">MI-G</strain>
    </source>
</reference>
<dbReference type="PANTHER" id="PTHR42850:SF4">
    <property type="entry name" value="ZINC-DEPENDENT ENDOPOLYPHOSPHATASE"/>
    <property type="match status" value="1"/>
</dbReference>
<keyword evidence="3" id="KW-1185">Reference proteome</keyword>
<feature type="domain" description="Calcineurin-like phosphoesterase" evidence="1">
    <location>
        <begin position="6"/>
        <end position="143"/>
    </location>
</feature>
<dbReference type="InterPro" id="IPR029052">
    <property type="entry name" value="Metallo-depent_PP-like"/>
</dbReference>
<sequence length="230" mass="26345">MTTNERLIAIGDIHGCYSHLTCLIDQIQPTEHDLLVFLGDYIDRGPDSRAVIDYCFSLKDRYPCVFIKGNHEEMLLASLEDEAYFNYWMQYGGDKTLESYGLPLKTSSVTQIPDEHIEFMAQCLDYYETDDFIFSHAQPNPEKSMDQQTAEELRWEHREIETLHCTTKPVIYGHTTQRNSQVRALSSGWGIDTYAHGGGWLTALVLPQGEVIQVNQFSEVKKSRVPSVQL</sequence>
<gene>
    <name evidence="2" type="ORF">M8T91_06350</name>
</gene>
<protein>
    <submittedName>
        <fullName evidence="2">Metallophosphoesterase</fullName>
    </submittedName>
</protein>
<dbReference type="InterPro" id="IPR004843">
    <property type="entry name" value="Calcineurin-like_PHP"/>
</dbReference>
<dbReference type="Proteomes" id="UP001321520">
    <property type="component" value="Chromosome"/>
</dbReference>
<evidence type="ECO:0000259" key="1">
    <source>
        <dbReference type="Pfam" id="PF00149"/>
    </source>
</evidence>
<dbReference type="Gene3D" id="3.60.21.10">
    <property type="match status" value="1"/>
</dbReference>
<dbReference type="CDD" id="cd00144">
    <property type="entry name" value="MPP_PPP_family"/>
    <property type="match status" value="1"/>
</dbReference>
<dbReference type="EMBL" id="CP098023">
    <property type="protein sequence ID" value="WKD51038.1"/>
    <property type="molecule type" value="Genomic_DNA"/>
</dbReference>
<dbReference type="RefSeq" id="WP_301417924.1">
    <property type="nucleotide sequence ID" value="NZ_CP098023.1"/>
</dbReference>
<dbReference type="PANTHER" id="PTHR42850">
    <property type="entry name" value="METALLOPHOSPHOESTERASE"/>
    <property type="match status" value="1"/>
</dbReference>